<keyword evidence="6" id="KW-1185">Reference proteome</keyword>
<dbReference type="GO" id="GO:0098609">
    <property type="term" value="P:cell-cell adhesion"/>
    <property type="evidence" value="ECO:0007669"/>
    <property type="project" value="TreeGrafter"/>
</dbReference>
<dbReference type="EMBL" id="JAHYIQ010000006">
    <property type="protein sequence ID" value="KAK1131351.1"/>
    <property type="molecule type" value="Genomic_DNA"/>
</dbReference>
<feature type="domain" description="Ig-like" evidence="3">
    <location>
        <begin position="98"/>
        <end position="192"/>
    </location>
</feature>
<evidence type="ECO:0000313" key="6">
    <source>
        <dbReference type="Proteomes" id="UP001177670"/>
    </source>
</evidence>
<dbReference type="Pfam" id="PF13927">
    <property type="entry name" value="Ig_3"/>
    <property type="match status" value="1"/>
</dbReference>
<dbReference type="Pfam" id="PF07679">
    <property type="entry name" value="I-set"/>
    <property type="match status" value="1"/>
</dbReference>
<dbReference type="FunFam" id="2.60.40.10:FF:000719">
    <property type="entry name" value="nephrin isoform X1"/>
    <property type="match status" value="1"/>
</dbReference>
<dbReference type="InterPro" id="IPR003599">
    <property type="entry name" value="Ig_sub"/>
</dbReference>
<dbReference type="SMART" id="SM00060">
    <property type="entry name" value="FN3"/>
    <property type="match status" value="1"/>
</dbReference>
<organism evidence="5 6">
    <name type="scientific">Melipona bicolor</name>
    <dbReference type="NCBI Taxonomy" id="60889"/>
    <lineage>
        <taxon>Eukaryota</taxon>
        <taxon>Metazoa</taxon>
        <taxon>Ecdysozoa</taxon>
        <taxon>Arthropoda</taxon>
        <taxon>Hexapoda</taxon>
        <taxon>Insecta</taxon>
        <taxon>Pterygota</taxon>
        <taxon>Neoptera</taxon>
        <taxon>Endopterygota</taxon>
        <taxon>Hymenoptera</taxon>
        <taxon>Apocrita</taxon>
        <taxon>Aculeata</taxon>
        <taxon>Apoidea</taxon>
        <taxon>Anthophila</taxon>
        <taxon>Apidae</taxon>
        <taxon>Melipona</taxon>
    </lineage>
</organism>
<dbReference type="InterPro" id="IPR036116">
    <property type="entry name" value="FN3_sf"/>
</dbReference>
<dbReference type="InterPro" id="IPR003961">
    <property type="entry name" value="FN3_dom"/>
</dbReference>
<dbReference type="SMART" id="SM00408">
    <property type="entry name" value="IGc2"/>
    <property type="match status" value="2"/>
</dbReference>
<keyword evidence="2" id="KW-1015">Disulfide bond</keyword>
<evidence type="ECO:0000256" key="2">
    <source>
        <dbReference type="ARBA" id="ARBA00023157"/>
    </source>
</evidence>
<evidence type="ECO:0000259" key="4">
    <source>
        <dbReference type="PROSITE" id="PS50853"/>
    </source>
</evidence>
<dbReference type="CDD" id="cd00063">
    <property type="entry name" value="FN3"/>
    <property type="match status" value="2"/>
</dbReference>
<dbReference type="InterPro" id="IPR007110">
    <property type="entry name" value="Ig-like_dom"/>
</dbReference>
<feature type="domain" description="Fibronectin type-III" evidence="4">
    <location>
        <begin position="301"/>
        <end position="342"/>
    </location>
</feature>
<gene>
    <name evidence="5" type="ORF">K0M31_017638</name>
</gene>
<protein>
    <recommendedName>
        <fullName evidence="7">Down syndrome cell adhesion molecule-like protein Dscam2</fullName>
    </recommendedName>
</protein>
<dbReference type="PROSITE" id="PS50853">
    <property type="entry name" value="FN3"/>
    <property type="match status" value="2"/>
</dbReference>
<keyword evidence="1" id="KW-0677">Repeat</keyword>
<sequence>MEPQDVRASEGMSRLVLHCHADGFPPPAVSWRRASGKKPGNYRDIVTHEHTQNLRIHSNGSLVFGRVQEDHEGFYLCEAVNGIGAGLSKVVHLTVNVPAHFVEKHRNQTARLGSSASLRCEAKGDHPLKIIWKKMGAHLEQKLSDYRYTLKEENTTDGSVSTLEFISTSREDSARYFCIASNAYGRDEMTIHLYIQEPPDFPRNLHVIDKGSRYINISWTTSQDGNSPITQYIIEYKTDTEVWHDHTFHMTVPGSQAHAHVSGLRPAVSYQFRIYAENELGRSQASDILETTTEGEKPGGPPRNLKVDPVSSTEFNVTWDPPDHDLWNGEILGYHIGYKEHR</sequence>
<dbReference type="PANTHER" id="PTHR44170">
    <property type="entry name" value="PROTEIN SIDEKICK"/>
    <property type="match status" value="1"/>
</dbReference>
<feature type="domain" description="Ig-like" evidence="3">
    <location>
        <begin position="1"/>
        <end position="94"/>
    </location>
</feature>
<dbReference type="FunFam" id="2.60.40.10:FF:000104">
    <property type="entry name" value="Down syndrome cell adhesion molecule b"/>
    <property type="match status" value="1"/>
</dbReference>
<accession>A0AA40KSV1</accession>
<dbReference type="PANTHER" id="PTHR44170:SF11">
    <property type="entry name" value="ROUNDABOUT HOMOLOG 4"/>
    <property type="match status" value="1"/>
</dbReference>
<reference evidence="5" key="1">
    <citation type="submission" date="2021-10" db="EMBL/GenBank/DDBJ databases">
        <title>Melipona bicolor Genome sequencing and assembly.</title>
        <authorList>
            <person name="Araujo N.S."/>
            <person name="Arias M.C."/>
        </authorList>
    </citation>
    <scope>NUCLEOTIDE SEQUENCE</scope>
    <source>
        <strain evidence="5">USP_2M_L1-L4_2017</strain>
        <tissue evidence="5">Whole body</tissue>
    </source>
</reference>
<dbReference type="InterPro" id="IPR003598">
    <property type="entry name" value="Ig_sub2"/>
</dbReference>
<dbReference type="SUPFAM" id="SSF49265">
    <property type="entry name" value="Fibronectin type III"/>
    <property type="match status" value="1"/>
</dbReference>
<dbReference type="Pfam" id="PF00041">
    <property type="entry name" value="fn3"/>
    <property type="match status" value="2"/>
</dbReference>
<dbReference type="SUPFAM" id="SSF48726">
    <property type="entry name" value="Immunoglobulin"/>
    <property type="match status" value="2"/>
</dbReference>
<evidence type="ECO:0000259" key="3">
    <source>
        <dbReference type="PROSITE" id="PS50835"/>
    </source>
</evidence>
<feature type="domain" description="Fibronectin type-III" evidence="4">
    <location>
        <begin position="201"/>
        <end position="296"/>
    </location>
</feature>
<evidence type="ECO:0000313" key="5">
    <source>
        <dbReference type="EMBL" id="KAK1131351.1"/>
    </source>
</evidence>
<name>A0AA40KSV1_9HYME</name>
<dbReference type="SMART" id="SM00409">
    <property type="entry name" value="IG"/>
    <property type="match status" value="2"/>
</dbReference>
<dbReference type="Gene3D" id="2.60.40.10">
    <property type="entry name" value="Immunoglobulins"/>
    <property type="match status" value="4"/>
</dbReference>
<dbReference type="GO" id="GO:0009653">
    <property type="term" value="P:anatomical structure morphogenesis"/>
    <property type="evidence" value="ECO:0007669"/>
    <property type="project" value="UniProtKB-ARBA"/>
</dbReference>
<dbReference type="PRINTS" id="PR00014">
    <property type="entry name" value="FNTYPEIII"/>
</dbReference>
<evidence type="ECO:0008006" key="7">
    <source>
        <dbReference type="Google" id="ProtNLM"/>
    </source>
</evidence>
<comment type="caution">
    <text evidence="5">The sequence shown here is derived from an EMBL/GenBank/DDBJ whole genome shotgun (WGS) entry which is preliminary data.</text>
</comment>
<evidence type="ECO:0000256" key="1">
    <source>
        <dbReference type="ARBA" id="ARBA00022737"/>
    </source>
</evidence>
<dbReference type="InterPro" id="IPR013098">
    <property type="entry name" value="Ig_I-set"/>
</dbReference>
<dbReference type="InterPro" id="IPR013783">
    <property type="entry name" value="Ig-like_fold"/>
</dbReference>
<proteinExistence type="predicted"/>
<dbReference type="AlphaFoldDB" id="A0AA40KSV1"/>
<dbReference type="GO" id="GO:0030154">
    <property type="term" value="P:cell differentiation"/>
    <property type="evidence" value="ECO:0007669"/>
    <property type="project" value="UniProtKB-ARBA"/>
</dbReference>
<dbReference type="PROSITE" id="PS50835">
    <property type="entry name" value="IG_LIKE"/>
    <property type="match status" value="2"/>
</dbReference>
<dbReference type="Proteomes" id="UP001177670">
    <property type="component" value="Unassembled WGS sequence"/>
</dbReference>
<dbReference type="InterPro" id="IPR036179">
    <property type="entry name" value="Ig-like_dom_sf"/>
</dbReference>